<dbReference type="GO" id="GO:0016020">
    <property type="term" value="C:membrane"/>
    <property type="evidence" value="ECO:0007669"/>
    <property type="project" value="TreeGrafter"/>
</dbReference>
<dbReference type="OrthoDB" id="541276at2759"/>
<dbReference type="RefSeq" id="XP_018987617.1">
    <property type="nucleotide sequence ID" value="XM_019130221.1"/>
</dbReference>
<dbReference type="Gene3D" id="3.30.200.20">
    <property type="entry name" value="Phosphorylase Kinase, domain 1"/>
    <property type="match status" value="1"/>
</dbReference>
<dbReference type="GO" id="GO:0005829">
    <property type="term" value="C:cytosol"/>
    <property type="evidence" value="ECO:0007669"/>
    <property type="project" value="TreeGrafter"/>
</dbReference>
<evidence type="ECO:0000313" key="9">
    <source>
        <dbReference type="Proteomes" id="UP000094336"/>
    </source>
</evidence>
<dbReference type="GO" id="GO:0030447">
    <property type="term" value="P:filamentous growth"/>
    <property type="evidence" value="ECO:0007669"/>
    <property type="project" value="UniProtKB-ARBA"/>
</dbReference>
<dbReference type="GO" id="GO:0004674">
    <property type="term" value="F:protein serine/threonine kinase activity"/>
    <property type="evidence" value="ECO:0007669"/>
    <property type="project" value="UniProtKB-EC"/>
</dbReference>
<evidence type="ECO:0000256" key="3">
    <source>
        <dbReference type="ARBA" id="ARBA00022741"/>
    </source>
</evidence>
<dbReference type="EC" id="2.7.11.1" evidence="1"/>
<dbReference type="Pfam" id="PF00069">
    <property type="entry name" value="Pkinase"/>
    <property type="match status" value="1"/>
</dbReference>
<evidence type="ECO:0000313" key="8">
    <source>
        <dbReference type="EMBL" id="ODQ82289.1"/>
    </source>
</evidence>
<dbReference type="GO" id="GO:0000045">
    <property type="term" value="P:autophagosome assembly"/>
    <property type="evidence" value="ECO:0007669"/>
    <property type="project" value="TreeGrafter"/>
</dbReference>
<organism evidence="8 9">
    <name type="scientific">Babjeviella inositovora NRRL Y-12698</name>
    <dbReference type="NCBI Taxonomy" id="984486"/>
    <lineage>
        <taxon>Eukaryota</taxon>
        <taxon>Fungi</taxon>
        <taxon>Dikarya</taxon>
        <taxon>Ascomycota</taxon>
        <taxon>Saccharomycotina</taxon>
        <taxon>Pichiomycetes</taxon>
        <taxon>Serinales incertae sedis</taxon>
        <taxon>Babjeviella</taxon>
    </lineage>
</organism>
<dbReference type="InterPro" id="IPR017441">
    <property type="entry name" value="Protein_kinase_ATP_BS"/>
</dbReference>
<dbReference type="GO" id="GO:0000407">
    <property type="term" value="C:phagophore assembly site"/>
    <property type="evidence" value="ECO:0007669"/>
    <property type="project" value="TreeGrafter"/>
</dbReference>
<name>A0A1E3QX68_9ASCO</name>
<evidence type="ECO:0000256" key="4">
    <source>
        <dbReference type="ARBA" id="ARBA00022777"/>
    </source>
</evidence>
<evidence type="ECO:0000256" key="6">
    <source>
        <dbReference type="PROSITE-ProRule" id="PRU10141"/>
    </source>
</evidence>
<dbReference type="GeneID" id="30148074"/>
<dbReference type="SMART" id="SM00220">
    <property type="entry name" value="S_TKc"/>
    <property type="match status" value="1"/>
</dbReference>
<dbReference type="PROSITE" id="PS00107">
    <property type="entry name" value="PROTEIN_KINASE_ATP"/>
    <property type="match status" value="1"/>
</dbReference>
<dbReference type="PANTHER" id="PTHR24348">
    <property type="entry name" value="SERINE/THREONINE-PROTEIN KINASE UNC-51-RELATED"/>
    <property type="match status" value="1"/>
</dbReference>
<keyword evidence="2" id="KW-0808">Transferase</keyword>
<dbReference type="AlphaFoldDB" id="A0A1E3QX68"/>
<dbReference type="STRING" id="984486.A0A1E3QX68"/>
<dbReference type="GO" id="GO:0005524">
    <property type="term" value="F:ATP binding"/>
    <property type="evidence" value="ECO:0007669"/>
    <property type="project" value="UniProtKB-UniRule"/>
</dbReference>
<sequence>MGHETPNLLANRCIIIGNHLQLIKRIGTGGYGAVYLVADLKSGQQYAVKIVLQENATQVSTKPKSKESTAHEIEKQLLASATHTRLSGSGVSSASSLFSNAYNGEDITYHIPVQTLSLHGISRYSGPSPILKEVSLQLKVHAHPNVLTIHHVYESRFNVFIVMDYYPEGDLFAAIVDNQRYVNDSSLVKSVFKQLCDALIFCHLQSIYHCDVKPENILISGRGERVVLADFGLAISTAFVDSSICCGSSYYMAPERVMHGLSASSSALVSRSSSVTSLDDYHRSPQRYPTALGDIWSLTVILVNLTCIRNPWLQAHSLHDETFKAFLANPMEVLRNILPISVEFALLLIRLFQLDPFKRIPLKVLQKEVLDLRSMHELGPMSLCLPYYDVEDWNIQPYPSDPSESLFASSLCSSVNPFDALKPGKSHSLEAVEEECEPSERSKLPIIDLNCGALSPSTIATSPSFSAGHSSVLNFSRQKAYIKPQSQLSNLYTTDEDDSLWTMDDYNSGASQQSIKSDLVPHSDVAHPYYQQQTSCNKFYGTNGYDYYNSKATLRDAYSYQPQGHINTQGRIFQNISSMVNDTEEDNYKFCLSGFR</sequence>
<dbReference type="InterPro" id="IPR000719">
    <property type="entry name" value="Prot_kinase_dom"/>
</dbReference>
<dbReference type="GO" id="GO:0010506">
    <property type="term" value="P:regulation of autophagy"/>
    <property type="evidence" value="ECO:0007669"/>
    <property type="project" value="InterPro"/>
</dbReference>
<dbReference type="PROSITE" id="PS00108">
    <property type="entry name" value="PROTEIN_KINASE_ST"/>
    <property type="match status" value="1"/>
</dbReference>
<dbReference type="InterPro" id="IPR008271">
    <property type="entry name" value="Ser/Thr_kinase_AS"/>
</dbReference>
<evidence type="ECO:0000256" key="5">
    <source>
        <dbReference type="ARBA" id="ARBA00022840"/>
    </source>
</evidence>
<keyword evidence="5 6" id="KW-0067">ATP-binding</keyword>
<reference evidence="9" key="1">
    <citation type="submission" date="2016-05" db="EMBL/GenBank/DDBJ databases">
        <title>Comparative genomics of biotechnologically important yeasts.</title>
        <authorList>
            <consortium name="DOE Joint Genome Institute"/>
            <person name="Riley R."/>
            <person name="Haridas S."/>
            <person name="Wolfe K.H."/>
            <person name="Lopes M.R."/>
            <person name="Hittinger C.T."/>
            <person name="Goker M."/>
            <person name="Salamov A."/>
            <person name="Wisecaver J."/>
            <person name="Long T.M."/>
            <person name="Aerts A.L."/>
            <person name="Barry K."/>
            <person name="Choi C."/>
            <person name="Clum A."/>
            <person name="Coughlan A.Y."/>
            <person name="Deshpande S."/>
            <person name="Douglass A.P."/>
            <person name="Hanson S.J."/>
            <person name="Klenk H.-P."/>
            <person name="Labutti K."/>
            <person name="Lapidus A."/>
            <person name="Lindquist E."/>
            <person name="Lipzen A."/>
            <person name="Meier-Kolthoff J.P."/>
            <person name="Ohm R.A."/>
            <person name="Otillar R.P."/>
            <person name="Pangilinan J."/>
            <person name="Peng Y."/>
            <person name="Rokas A."/>
            <person name="Rosa C.A."/>
            <person name="Scheuner C."/>
            <person name="Sibirny A.A."/>
            <person name="Slot J.C."/>
            <person name="Stielow J.B."/>
            <person name="Sun H."/>
            <person name="Kurtzman C.P."/>
            <person name="Blackwell M."/>
            <person name="Grigoriev I.V."/>
            <person name="Jeffries T.W."/>
        </authorList>
    </citation>
    <scope>NUCLEOTIDE SEQUENCE [LARGE SCALE GENOMIC DNA]</scope>
    <source>
        <strain evidence="9">NRRL Y-12698</strain>
    </source>
</reference>
<feature type="binding site" evidence="6">
    <location>
        <position position="49"/>
    </location>
    <ligand>
        <name>ATP</name>
        <dbReference type="ChEBI" id="CHEBI:30616"/>
    </ligand>
</feature>
<accession>A0A1E3QX68</accession>
<evidence type="ECO:0000256" key="2">
    <source>
        <dbReference type="ARBA" id="ARBA00022679"/>
    </source>
</evidence>
<dbReference type="InterPro" id="IPR045269">
    <property type="entry name" value="Atg1-like"/>
</dbReference>
<dbReference type="PROSITE" id="PS50011">
    <property type="entry name" value="PROTEIN_KINASE_DOM"/>
    <property type="match status" value="1"/>
</dbReference>
<dbReference type="GO" id="GO:0005776">
    <property type="term" value="C:autophagosome"/>
    <property type="evidence" value="ECO:0007669"/>
    <property type="project" value="TreeGrafter"/>
</dbReference>
<evidence type="ECO:0000256" key="1">
    <source>
        <dbReference type="ARBA" id="ARBA00012513"/>
    </source>
</evidence>
<keyword evidence="4" id="KW-0418">Kinase</keyword>
<dbReference type="Proteomes" id="UP000094336">
    <property type="component" value="Unassembled WGS sequence"/>
</dbReference>
<feature type="domain" description="Protein kinase" evidence="7">
    <location>
        <begin position="20"/>
        <end position="379"/>
    </location>
</feature>
<keyword evidence="9" id="KW-1185">Reference proteome</keyword>
<evidence type="ECO:0000259" key="7">
    <source>
        <dbReference type="PROSITE" id="PS50011"/>
    </source>
</evidence>
<keyword evidence="3 6" id="KW-0547">Nucleotide-binding</keyword>
<proteinExistence type="predicted"/>
<dbReference type="EMBL" id="KV454426">
    <property type="protein sequence ID" value="ODQ82289.1"/>
    <property type="molecule type" value="Genomic_DNA"/>
</dbReference>
<gene>
    <name evidence="8" type="ORF">BABINDRAFT_164100</name>
</gene>
<dbReference type="Gene3D" id="1.10.510.10">
    <property type="entry name" value="Transferase(Phosphotransferase) domain 1"/>
    <property type="match status" value="1"/>
</dbReference>
<protein>
    <recommendedName>
        <fullName evidence="1">non-specific serine/threonine protein kinase</fullName>
        <ecNumber evidence="1">2.7.11.1</ecNumber>
    </recommendedName>
</protein>
<dbReference type="InterPro" id="IPR011009">
    <property type="entry name" value="Kinase-like_dom_sf"/>
</dbReference>
<dbReference type="PANTHER" id="PTHR24348:SF22">
    <property type="entry name" value="NON-SPECIFIC SERINE_THREONINE PROTEIN KINASE"/>
    <property type="match status" value="1"/>
</dbReference>
<dbReference type="SUPFAM" id="SSF56112">
    <property type="entry name" value="Protein kinase-like (PK-like)"/>
    <property type="match status" value="1"/>
</dbReference>